<name>A0A7X9XNK6_CLOBE</name>
<dbReference type="AlphaFoldDB" id="A0A7X9XNK6"/>
<keyword evidence="3 9" id="KW-0813">Transport</keyword>
<feature type="transmembrane region" description="Helical" evidence="9">
    <location>
        <begin position="20"/>
        <end position="43"/>
    </location>
</feature>
<dbReference type="SUPFAM" id="SSF160964">
    <property type="entry name" value="MalF N-terminal region-like"/>
    <property type="match status" value="1"/>
</dbReference>
<dbReference type="RefSeq" id="WP_168981444.1">
    <property type="nucleotide sequence ID" value="NZ_JABAGD010000008.1"/>
</dbReference>
<evidence type="ECO:0000256" key="2">
    <source>
        <dbReference type="ARBA" id="ARBA00009047"/>
    </source>
</evidence>
<dbReference type="InterPro" id="IPR035277">
    <property type="entry name" value="MalF_N"/>
</dbReference>
<dbReference type="GO" id="GO:0042956">
    <property type="term" value="P:maltodextrin transmembrane transport"/>
    <property type="evidence" value="ECO:0007669"/>
    <property type="project" value="TreeGrafter"/>
</dbReference>
<keyword evidence="7 9" id="KW-1133">Transmembrane helix</keyword>
<feature type="transmembrane region" description="Helical" evidence="9">
    <location>
        <begin position="119"/>
        <end position="144"/>
    </location>
</feature>
<evidence type="ECO:0000256" key="3">
    <source>
        <dbReference type="ARBA" id="ARBA00022448"/>
    </source>
</evidence>
<dbReference type="Gene3D" id="1.20.58.370">
    <property type="entry name" value="MalF N-terminal region-like"/>
    <property type="match status" value="1"/>
</dbReference>
<proteinExistence type="inferred from homology"/>
<gene>
    <name evidence="12" type="ORF">HF849_06355</name>
</gene>
<evidence type="ECO:0000256" key="10">
    <source>
        <dbReference type="RuleBase" id="RU367050"/>
    </source>
</evidence>
<dbReference type="PANTHER" id="PTHR47314">
    <property type="entry name" value="MALTOSE/MALTODEXTRIN TRANSPORT SYSTEM PERMEASE PROTEIN MALF"/>
    <property type="match status" value="1"/>
</dbReference>
<dbReference type="PANTHER" id="PTHR47314:SF1">
    <property type="entry name" value="MALTOSE_MALTODEXTRIN TRANSPORT SYSTEM PERMEASE PROTEIN MALF"/>
    <property type="match status" value="1"/>
</dbReference>
<evidence type="ECO:0000256" key="8">
    <source>
        <dbReference type="ARBA" id="ARBA00023136"/>
    </source>
</evidence>
<evidence type="ECO:0000256" key="1">
    <source>
        <dbReference type="ARBA" id="ARBA00004651"/>
    </source>
</evidence>
<dbReference type="GO" id="GO:1990060">
    <property type="term" value="C:maltose transport complex"/>
    <property type="evidence" value="ECO:0007669"/>
    <property type="project" value="TreeGrafter"/>
</dbReference>
<dbReference type="Proteomes" id="UP000587880">
    <property type="component" value="Unassembled WGS sequence"/>
</dbReference>
<dbReference type="EMBL" id="JABAGD010000008">
    <property type="protein sequence ID" value="NMF04384.1"/>
    <property type="molecule type" value="Genomic_DNA"/>
</dbReference>
<comment type="subcellular location">
    <subcellularLocation>
        <location evidence="1 9">Cell membrane</location>
        <topology evidence="1 9">Multi-pass membrane protein</topology>
    </subcellularLocation>
</comment>
<comment type="caution">
    <text evidence="10">Lacks conserved residue(s) required for the propagation of feature annotation.</text>
</comment>
<feature type="transmembrane region" description="Helical" evidence="9">
    <location>
        <begin position="84"/>
        <end position="107"/>
    </location>
</feature>
<reference evidence="12 13" key="1">
    <citation type="submission" date="2020-04" db="EMBL/GenBank/DDBJ databases">
        <authorList>
            <person name="Hitch T.C.A."/>
            <person name="Wylensek D."/>
            <person name="Clavel T."/>
        </authorList>
    </citation>
    <scope>NUCLEOTIDE SEQUENCE [LARGE SCALE GENOMIC DNA]</scope>
    <source>
        <strain evidence="12 13">WB01_NA02</strain>
    </source>
</reference>
<organism evidence="12 13">
    <name type="scientific">Clostridium beijerinckii</name>
    <name type="common">Clostridium MP</name>
    <dbReference type="NCBI Taxonomy" id="1520"/>
    <lineage>
        <taxon>Bacteria</taxon>
        <taxon>Bacillati</taxon>
        <taxon>Bacillota</taxon>
        <taxon>Clostridia</taxon>
        <taxon>Eubacteriales</taxon>
        <taxon>Clostridiaceae</taxon>
        <taxon>Clostridium</taxon>
    </lineage>
</organism>
<comment type="function">
    <text evidence="10">Part of the ABC transporter complex MalEFGK involved in maltose/maltodextrin import. Probably responsible for the translocation of the substrate across the membrane.</text>
</comment>
<feature type="domain" description="ABC transmembrane type-1" evidence="11">
    <location>
        <begin position="85"/>
        <end position="307"/>
    </location>
</feature>
<dbReference type="Pfam" id="PF00528">
    <property type="entry name" value="BPD_transp_1"/>
    <property type="match status" value="1"/>
</dbReference>
<dbReference type="InterPro" id="IPR035906">
    <property type="entry name" value="MetI-like_sf"/>
</dbReference>
<comment type="similarity">
    <text evidence="2 10">Belongs to the binding-protein-dependent transport system permease family. MalFG subfamily.</text>
</comment>
<accession>A0A7X9XNK6</accession>
<sequence length="319" mass="34962">MAKAGKSITLRNSMQGYRYLSPAIISIAILSVLPMLYTIFIAFTNYTLKNQNYGYGTVSGWKMVGIYQFQQVLVGPLKSEFFPLLGWTLIFTIVSTLGAFAIGLIFAMALSDKNMKEAFIYKGLLVIPWALPGAITIISFKGLFNSQYGAINSILMQFHLINDPILWLTTPMAARVAVIIVNLWLGFPYMMNICIGALTAIPDAYYEAANIDGASRWQKFKKITLPSLASVSYPLLISNFAFNFNNFNAAYLLTEGGPAKAGSSFAGWTDIIGSATFKMSVDKGNFGLGAAMSILLFIIIGTLSLINMKISGQFKEVEN</sequence>
<keyword evidence="8 9" id="KW-0472">Membrane</keyword>
<evidence type="ECO:0000259" key="11">
    <source>
        <dbReference type="PROSITE" id="PS50928"/>
    </source>
</evidence>
<dbReference type="InterPro" id="IPR000515">
    <property type="entry name" value="MetI-like"/>
</dbReference>
<evidence type="ECO:0000256" key="6">
    <source>
        <dbReference type="ARBA" id="ARBA00022692"/>
    </source>
</evidence>
<protein>
    <recommendedName>
        <fullName evidence="10">Maltose/maltodextrin transport system permease protein</fullName>
    </recommendedName>
</protein>
<evidence type="ECO:0000256" key="5">
    <source>
        <dbReference type="ARBA" id="ARBA00022597"/>
    </source>
</evidence>
<dbReference type="GO" id="GO:0015423">
    <property type="term" value="F:ABC-type maltose transporter activity"/>
    <property type="evidence" value="ECO:0007669"/>
    <property type="project" value="TreeGrafter"/>
</dbReference>
<dbReference type="CDD" id="cd06261">
    <property type="entry name" value="TM_PBP2"/>
    <property type="match status" value="1"/>
</dbReference>
<evidence type="ECO:0000313" key="13">
    <source>
        <dbReference type="Proteomes" id="UP000587880"/>
    </source>
</evidence>
<dbReference type="PROSITE" id="PS50928">
    <property type="entry name" value="ABC_TM1"/>
    <property type="match status" value="1"/>
</dbReference>
<evidence type="ECO:0000256" key="7">
    <source>
        <dbReference type="ARBA" id="ARBA00022989"/>
    </source>
</evidence>
<keyword evidence="5 10" id="KW-0762">Sugar transport</keyword>
<dbReference type="SUPFAM" id="SSF161098">
    <property type="entry name" value="MetI-like"/>
    <property type="match status" value="1"/>
</dbReference>
<feature type="transmembrane region" description="Helical" evidence="9">
    <location>
        <begin position="164"/>
        <end position="185"/>
    </location>
</feature>
<evidence type="ECO:0000256" key="4">
    <source>
        <dbReference type="ARBA" id="ARBA00022475"/>
    </source>
</evidence>
<evidence type="ECO:0000313" key="12">
    <source>
        <dbReference type="EMBL" id="NMF04384.1"/>
    </source>
</evidence>
<comment type="caution">
    <text evidence="12">The sequence shown here is derived from an EMBL/GenBank/DDBJ whole genome shotgun (WGS) entry which is preliminary data.</text>
</comment>
<evidence type="ECO:0000256" key="9">
    <source>
        <dbReference type="RuleBase" id="RU363032"/>
    </source>
</evidence>
<keyword evidence="6 9" id="KW-0812">Transmembrane</keyword>
<keyword evidence="4 10" id="KW-1003">Cell membrane</keyword>
<dbReference type="Gene3D" id="1.10.3720.10">
    <property type="entry name" value="MetI-like"/>
    <property type="match status" value="1"/>
</dbReference>
<feature type="transmembrane region" description="Helical" evidence="9">
    <location>
        <begin position="286"/>
        <end position="306"/>
    </location>
</feature>